<keyword evidence="3" id="KW-1185">Reference proteome</keyword>
<protein>
    <submittedName>
        <fullName evidence="2">Uncharacterized protein</fullName>
    </submittedName>
</protein>
<reference evidence="2 3" key="1">
    <citation type="submission" date="2015-06" db="EMBL/GenBank/DDBJ databases">
        <title>Draft genome of the ant-associated black yeast Phialophora attae CBS 131958.</title>
        <authorList>
            <person name="Moreno L.F."/>
            <person name="Stielow B.J."/>
            <person name="de Hoog S."/>
            <person name="Vicente V.A."/>
            <person name="Weiss V.A."/>
            <person name="de Vries M."/>
            <person name="Cruz L.M."/>
            <person name="Souza E.M."/>
        </authorList>
    </citation>
    <scope>NUCLEOTIDE SEQUENCE [LARGE SCALE GENOMIC DNA]</scope>
    <source>
        <strain evidence="2 3">CBS 131958</strain>
    </source>
</reference>
<dbReference type="RefSeq" id="XP_018000254.1">
    <property type="nucleotide sequence ID" value="XM_018148134.1"/>
</dbReference>
<accession>A0A0N0NMC4</accession>
<evidence type="ECO:0000313" key="3">
    <source>
        <dbReference type="Proteomes" id="UP000038010"/>
    </source>
</evidence>
<feature type="chain" id="PRO_5005856788" evidence="1">
    <location>
        <begin position="21"/>
        <end position="258"/>
    </location>
</feature>
<dbReference type="GeneID" id="28740014"/>
<sequence>MKYTSTTLLAAVASVASAAATHRHGMGKVHNHALRHAEVMHEAEHEKRGTLASAVMSTIQGLGAKAGLNSYAQTSGAWIGSNGPYTNTFTNTAADDLVLFCWGPAGSWVNAIAPLISVPIPSGQNVTISYAEGASGACAPVFGDTSMVNGQLHQTWLEYTFAGIYSTYDVSREVNMAGRSISTTHYKADGSKGCTTDMNTCVFMCSDRSAPSCWFGYELVNCGASNGGGSGYDPKTGGASGGCNGLTAGAGNLQTYLS</sequence>
<dbReference type="STRING" id="1664694.A0A0N0NMC4"/>
<feature type="signal peptide" evidence="1">
    <location>
        <begin position="1"/>
        <end position="20"/>
    </location>
</feature>
<dbReference type="Proteomes" id="UP000038010">
    <property type="component" value="Unassembled WGS sequence"/>
</dbReference>
<evidence type="ECO:0000313" key="2">
    <source>
        <dbReference type="EMBL" id="KPI40291.1"/>
    </source>
</evidence>
<organism evidence="2 3">
    <name type="scientific">Cyphellophora attinorum</name>
    <dbReference type="NCBI Taxonomy" id="1664694"/>
    <lineage>
        <taxon>Eukaryota</taxon>
        <taxon>Fungi</taxon>
        <taxon>Dikarya</taxon>
        <taxon>Ascomycota</taxon>
        <taxon>Pezizomycotina</taxon>
        <taxon>Eurotiomycetes</taxon>
        <taxon>Chaetothyriomycetidae</taxon>
        <taxon>Chaetothyriales</taxon>
        <taxon>Cyphellophoraceae</taxon>
        <taxon>Cyphellophora</taxon>
    </lineage>
</organism>
<name>A0A0N0NMC4_9EURO</name>
<gene>
    <name evidence="2" type="ORF">AB675_7743</name>
</gene>
<dbReference type="OrthoDB" id="5320938at2759"/>
<proteinExistence type="predicted"/>
<dbReference type="VEuPathDB" id="FungiDB:AB675_7743"/>
<evidence type="ECO:0000256" key="1">
    <source>
        <dbReference type="SAM" id="SignalP"/>
    </source>
</evidence>
<dbReference type="AlphaFoldDB" id="A0A0N0NMC4"/>
<comment type="caution">
    <text evidence="2">The sequence shown here is derived from an EMBL/GenBank/DDBJ whole genome shotgun (WGS) entry which is preliminary data.</text>
</comment>
<keyword evidence="1" id="KW-0732">Signal</keyword>
<dbReference type="EMBL" id="LFJN01000012">
    <property type="protein sequence ID" value="KPI40291.1"/>
    <property type="molecule type" value="Genomic_DNA"/>
</dbReference>